<evidence type="ECO:0000313" key="2">
    <source>
        <dbReference type="Proteomes" id="UP000298860"/>
    </source>
</evidence>
<reference evidence="2" key="1">
    <citation type="submission" date="2019-04" db="EMBL/GenBank/DDBJ databases">
        <title>Draft genome sequence of Pseudonocardiaceae bacterium SL3-2-4.</title>
        <authorList>
            <person name="Ningsih F."/>
            <person name="Yokota A."/>
            <person name="Sakai Y."/>
            <person name="Nanatani K."/>
            <person name="Yabe S."/>
            <person name="Oetari A."/>
            <person name="Sjamsuridzal W."/>
        </authorList>
    </citation>
    <scope>NUCLEOTIDE SEQUENCE [LARGE SCALE GENOMIC DNA]</scope>
    <source>
        <strain evidence="2">SL3-2-4</strain>
    </source>
</reference>
<dbReference type="EMBL" id="BJFL01000009">
    <property type="protein sequence ID" value="GDY30748.1"/>
    <property type="molecule type" value="Genomic_DNA"/>
</dbReference>
<accession>A0A4D4J7V3</accession>
<protein>
    <recommendedName>
        <fullName evidence="3">Homing endonuclease LAGLIDADG domain-containing protein</fullName>
    </recommendedName>
</protein>
<name>A0A4D4J7V3_9PSEU</name>
<comment type="caution">
    <text evidence="1">The sequence shown here is derived from an EMBL/GenBank/DDBJ whole genome shotgun (WGS) entry which is preliminary data.</text>
</comment>
<gene>
    <name evidence="1" type="ORF">GTS_23810</name>
</gene>
<dbReference type="AlphaFoldDB" id="A0A4D4J7V3"/>
<evidence type="ECO:0000313" key="1">
    <source>
        <dbReference type="EMBL" id="GDY30748.1"/>
    </source>
</evidence>
<evidence type="ECO:0008006" key="3">
    <source>
        <dbReference type="Google" id="ProtNLM"/>
    </source>
</evidence>
<sequence>MAAEALVTSNVCSTLTGVGQLSFYSAEARTPRVADLAGLLCGPGQAVSFGRGTAARVSVVVPERWRAAALAGAFAERGIEAEVGTSEEGHVLVRTAFRVDLTVLAASWLRGAVKAVPPGFDLDGPALRLWALTAGHPVDSGYLLGLDPHAPDTHEPLRAALAMAGLPAALLGVRAGGPALRVAGRRRIGRLVELIGPPPRGAEACWPAVAVSQ</sequence>
<dbReference type="Proteomes" id="UP000298860">
    <property type="component" value="Unassembled WGS sequence"/>
</dbReference>
<proteinExistence type="predicted"/>
<keyword evidence="2" id="KW-1185">Reference proteome</keyword>
<organism evidence="1 2">
    <name type="scientific">Gandjariella thermophila</name>
    <dbReference type="NCBI Taxonomy" id="1931992"/>
    <lineage>
        <taxon>Bacteria</taxon>
        <taxon>Bacillati</taxon>
        <taxon>Actinomycetota</taxon>
        <taxon>Actinomycetes</taxon>
        <taxon>Pseudonocardiales</taxon>
        <taxon>Pseudonocardiaceae</taxon>
        <taxon>Gandjariella</taxon>
    </lineage>
</organism>